<dbReference type="Proteomes" id="UP000323801">
    <property type="component" value="Segment"/>
</dbReference>
<gene>
    <name evidence="8" type="ORF">KMI6_8</name>
</gene>
<evidence type="ECO:0000313" key="9">
    <source>
        <dbReference type="Proteomes" id="UP000323801"/>
    </source>
</evidence>
<keyword evidence="6" id="KW-1160">Virus entry into host cell</keyword>
<keyword evidence="9" id="KW-1185">Reference proteome</keyword>
<accession>A0A5B9N7F1</accession>
<dbReference type="PANTHER" id="PTHR31736:SF19">
    <property type="entry name" value="PECTIN LYASE SUPERFAMILY PROTEIN-RELATED"/>
    <property type="match status" value="1"/>
</dbReference>
<keyword evidence="8" id="KW-0378">Hydrolase</keyword>
<dbReference type="Gene3D" id="2.160.20.10">
    <property type="entry name" value="Single-stranded right-handed beta-helix, Pectin lyase-like"/>
    <property type="match status" value="1"/>
</dbReference>
<evidence type="ECO:0000256" key="7">
    <source>
        <dbReference type="ARBA" id="ARBA00035731"/>
    </source>
</evidence>
<keyword evidence="4" id="KW-0946">Virion</keyword>
<protein>
    <submittedName>
        <fullName evidence="8">Glycosyl hydrolase family 28 protein</fullName>
    </submittedName>
</protein>
<keyword evidence="2" id="KW-1235">Degradation of host cell envelope components during virus entry</keyword>
<evidence type="ECO:0000256" key="5">
    <source>
        <dbReference type="ARBA" id="ARBA00023157"/>
    </source>
</evidence>
<proteinExistence type="predicted"/>
<dbReference type="GO" id="GO:0098994">
    <property type="term" value="P:symbiont entry into host cell via disruption of host cell envelope"/>
    <property type="evidence" value="ECO:0007669"/>
    <property type="project" value="UniProtKB-KW"/>
</dbReference>
<sequence>MIGLVRVSSDMAEHLEQLLSSILHGVIGVQEYVVPADNGDLVLAINRAFSQGKYRLRLPAGDVQFKTTLNLTGMTGVHISGDNSTCVHMPKAVDAAGANLIPAIIINGCTDVSLTNFSLDGGWRNVVTVKRSVRGIRILDSSQILFDSLNLSYIADWAVSFERCDRVTVTNYTYDIGEWFQTGAPVFGGRDGMHFIDCTNFRLDGFTIYSGDDCVGCTVETVGQYNGVITNGLVFSKMANGIIVNEEGAAVKNSDNIRISNISVMKGQGPIRNIVRCYTINVGSKLMNVQIDNISGESYAESIWVQGNSTYMVENVTIHDIDTKCVGTATTGAHGVRLKYCQNMRLSGNATTVTAATANFDGWHLEDCNRVSADVSSNGADYYGINLLRVQWFRVHGNVVDGGAQKFSSNNGGHLLISNCSNGYVSGSYVGALTKSYNGIVFTASNSVRCEPGTVVVALNNTAIRGPSNLWEPDAYACCVMTGGSITTVGESQGCTVTGTGGVVTVDFTVPRRGAYYNFEIQAFANGAERRVVLTRASQTQLVFSLVDAAGAAATTAGRLLIRVYQSM</sequence>
<keyword evidence="7" id="KW-1238">Degradation of host capsule during virus entry</keyword>
<dbReference type="InterPro" id="IPR011050">
    <property type="entry name" value="Pectin_lyase_fold/virulence"/>
</dbReference>
<name>A0A5B9N7F1_9CAUD</name>
<keyword evidence="3" id="KW-1227">Viral tail protein</keyword>
<dbReference type="GO" id="GO:0098015">
    <property type="term" value="C:virus tail"/>
    <property type="evidence" value="ECO:0007669"/>
    <property type="project" value="UniProtKB-KW"/>
</dbReference>
<dbReference type="PANTHER" id="PTHR31736">
    <property type="match status" value="1"/>
</dbReference>
<evidence type="ECO:0000256" key="1">
    <source>
        <dbReference type="ARBA" id="ARBA00004328"/>
    </source>
</evidence>
<organism evidence="8 9">
    <name type="scientific">Klebsiella phage KMI6</name>
    <dbReference type="NCBI Taxonomy" id="2601617"/>
    <lineage>
        <taxon>Viruses</taxon>
        <taxon>Duplodnaviria</taxon>
        <taxon>Heunggongvirae</taxon>
        <taxon>Uroviricota</taxon>
        <taxon>Caudoviricetes</taxon>
        <taxon>Autographivirales</taxon>
        <taxon>Autoscriptoviridae</taxon>
        <taxon>Slopekvirinae</taxon>
        <taxon>Drulisvirus</taxon>
        <taxon>Drulisvirus KMI6</taxon>
    </lineage>
</organism>
<dbReference type="GO" id="GO:0016787">
    <property type="term" value="F:hydrolase activity"/>
    <property type="evidence" value="ECO:0007669"/>
    <property type="project" value="UniProtKB-KW"/>
</dbReference>
<dbReference type="GO" id="GO:0098996">
    <property type="term" value="P:symbiont entry into host cell via disruption of host cell glycocalyx"/>
    <property type="evidence" value="ECO:0007669"/>
    <property type="project" value="UniProtKB-KW"/>
</dbReference>
<evidence type="ECO:0000256" key="3">
    <source>
        <dbReference type="ARBA" id="ARBA00022732"/>
    </source>
</evidence>
<evidence type="ECO:0000313" key="8">
    <source>
        <dbReference type="EMBL" id="QEG10117.1"/>
    </source>
</evidence>
<evidence type="ECO:0000256" key="2">
    <source>
        <dbReference type="ARBA" id="ARBA00022717"/>
    </source>
</evidence>
<evidence type="ECO:0000256" key="6">
    <source>
        <dbReference type="ARBA" id="ARBA00023296"/>
    </source>
</evidence>
<dbReference type="SUPFAM" id="SSF51126">
    <property type="entry name" value="Pectin lyase-like"/>
    <property type="match status" value="1"/>
</dbReference>
<comment type="subcellular location">
    <subcellularLocation>
        <location evidence="1">Virion</location>
    </subcellularLocation>
</comment>
<evidence type="ECO:0000256" key="4">
    <source>
        <dbReference type="ARBA" id="ARBA00022844"/>
    </source>
</evidence>
<keyword evidence="5" id="KW-1015">Disulfide bond</keyword>
<dbReference type="InterPro" id="IPR012334">
    <property type="entry name" value="Pectin_lyas_fold"/>
</dbReference>
<reference evidence="8 9" key="1">
    <citation type="submission" date="2019-06" db="EMBL/GenBank/DDBJ databases">
        <title>Comparative genomics of Klebsiella bacteriophages in the elucidation of host range specificity.</title>
        <authorList>
            <person name="Ku H."/>
            <person name="Brown T."/>
            <person name="Kabwe M."/>
            <person name="Chan H.T."/>
            <person name="Petrovski S."/>
            <person name="Tucci J."/>
        </authorList>
    </citation>
    <scope>NUCLEOTIDE SEQUENCE [LARGE SCALE GENOMIC DNA]</scope>
</reference>
<dbReference type="EMBL" id="MN101220">
    <property type="protein sequence ID" value="QEG10117.1"/>
    <property type="molecule type" value="Genomic_DNA"/>
</dbReference>